<dbReference type="PANTHER" id="PTHR46060:SF3">
    <property type="entry name" value="PROTEIN GVQW3"/>
    <property type="match status" value="1"/>
</dbReference>
<sequence length="95" mass="10973">MQYLARHAQNRVCFADLEVWKHSPHCPDLAPCDFPVFDKLKENLGGRQFSNHDQVNSAFLSWLQEHGGIFYRQGIKRLVQRSMSAATGRLCREIV</sequence>
<dbReference type="PANTHER" id="PTHR46060">
    <property type="entry name" value="MARINER MOS1 TRANSPOSASE-LIKE PROTEIN"/>
    <property type="match status" value="1"/>
</dbReference>
<evidence type="ECO:0000313" key="2">
    <source>
        <dbReference type="Proteomes" id="UP000499080"/>
    </source>
</evidence>
<evidence type="ECO:0008006" key="3">
    <source>
        <dbReference type="Google" id="ProtNLM"/>
    </source>
</evidence>
<gene>
    <name evidence="1" type="ORF">AVEN_2503_1</name>
</gene>
<dbReference type="Gene3D" id="3.30.420.10">
    <property type="entry name" value="Ribonuclease H-like superfamily/Ribonuclease H"/>
    <property type="match status" value="1"/>
</dbReference>
<dbReference type="EMBL" id="BGPR01001325">
    <property type="protein sequence ID" value="GBM51153.1"/>
    <property type="molecule type" value="Genomic_DNA"/>
</dbReference>
<dbReference type="OrthoDB" id="10017160at2759"/>
<dbReference type="GO" id="GO:0003676">
    <property type="term" value="F:nucleic acid binding"/>
    <property type="evidence" value="ECO:0007669"/>
    <property type="project" value="InterPro"/>
</dbReference>
<dbReference type="AlphaFoldDB" id="A0A4Y2GC32"/>
<evidence type="ECO:0000313" key="1">
    <source>
        <dbReference type="EMBL" id="GBM51153.1"/>
    </source>
</evidence>
<accession>A0A4Y2GC32</accession>
<name>A0A4Y2GC32_ARAVE</name>
<comment type="caution">
    <text evidence="1">The sequence shown here is derived from an EMBL/GenBank/DDBJ whole genome shotgun (WGS) entry which is preliminary data.</text>
</comment>
<dbReference type="InterPro" id="IPR052709">
    <property type="entry name" value="Transposase-MT_Hybrid"/>
</dbReference>
<organism evidence="1 2">
    <name type="scientific">Araneus ventricosus</name>
    <name type="common">Orbweaver spider</name>
    <name type="synonym">Epeira ventricosa</name>
    <dbReference type="NCBI Taxonomy" id="182803"/>
    <lineage>
        <taxon>Eukaryota</taxon>
        <taxon>Metazoa</taxon>
        <taxon>Ecdysozoa</taxon>
        <taxon>Arthropoda</taxon>
        <taxon>Chelicerata</taxon>
        <taxon>Arachnida</taxon>
        <taxon>Araneae</taxon>
        <taxon>Araneomorphae</taxon>
        <taxon>Entelegynae</taxon>
        <taxon>Araneoidea</taxon>
        <taxon>Araneidae</taxon>
        <taxon>Araneus</taxon>
    </lineage>
</organism>
<dbReference type="InterPro" id="IPR036397">
    <property type="entry name" value="RNaseH_sf"/>
</dbReference>
<dbReference type="Proteomes" id="UP000499080">
    <property type="component" value="Unassembled WGS sequence"/>
</dbReference>
<proteinExistence type="predicted"/>
<reference evidence="1 2" key="1">
    <citation type="journal article" date="2019" name="Sci. Rep.">
        <title>Orb-weaving spider Araneus ventricosus genome elucidates the spidroin gene catalogue.</title>
        <authorList>
            <person name="Kono N."/>
            <person name="Nakamura H."/>
            <person name="Ohtoshi R."/>
            <person name="Moran D.A.P."/>
            <person name="Shinohara A."/>
            <person name="Yoshida Y."/>
            <person name="Fujiwara M."/>
            <person name="Mori M."/>
            <person name="Tomita M."/>
            <person name="Arakawa K."/>
        </authorList>
    </citation>
    <scope>NUCLEOTIDE SEQUENCE [LARGE SCALE GENOMIC DNA]</scope>
</reference>
<protein>
    <recommendedName>
        <fullName evidence="3">Histone-lysine N-methyltransferase SETMAR</fullName>
    </recommendedName>
</protein>
<keyword evidence="2" id="KW-1185">Reference proteome</keyword>